<dbReference type="InterPro" id="IPR017871">
    <property type="entry name" value="ABC_transporter-like_CS"/>
</dbReference>
<dbReference type="GO" id="GO:0005524">
    <property type="term" value="F:ATP binding"/>
    <property type="evidence" value="ECO:0007669"/>
    <property type="project" value="UniProtKB-KW"/>
</dbReference>
<dbReference type="GO" id="GO:0016887">
    <property type="term" value="F:ATP hydrolysis activity"/>
    <property type="evidence" value="ECO:0007669"/>
    <property type="project" value="InterPro"/>
</dbReference>
<dbReference type="GO" id="GO:0140359">
    <property type="term" value="F:ABC-type transporter activity"/>
    <property type="evidence" value="ECO:0007669"/>
    <property type="project" value="InterPro"/>
</dbReference>
<evidence type="ECO:0000256" key="1">
    <source>
        <dbReference type="ARBA" id="ARBA00004141"/>
    </source>
</evidence>
<evidence type="ECO:0000313" key="13">
    <source>
        <dbReference type="Proteomes" id="UP000215902"/>
    </source>
</evidence>
<evidence type="ECO:0000256" key="4">
    <source>
        <dbReference type="ARBA" id="ARBA00022737"/>
    </source>
</evidence>
<dbReference type="InterPro" id="IPR003593">
    <property type="entry name" value="AAA+_ATPase"/>
</dbReference>
<keyword evidence="13" id="KW-1185">Reference proteome</keyword>
<dbReference type="STRING" id="282301.A0A267E4U2"/>
<evidence type="ECO:0000256" key="3">
    <source>
        <dbReference type="ARBA" id="ARBA00022692"/>
    </source>
</evidence>
<dbReference type="PROSITE" id="PS00211">
    <property type="entry name" value="ABC_TRANSPORTER_1"/>
    <property type="match status" value="1"/>
</dbReference>
<dbReference type="SUPFAM" id="SSF52540">
    <property type="entry name" value="P-loop containing nucleoside triphosphate hydrolases"/>
    <property type="match status" value="2"/>
</dbReference>
<gene>
    <name evidence="12" type="ORF">BOX15_Mlig028120g1</name>
</gene>
<feature type="transmembrane region" description="Helical" evidence="10">
    <location>
        <begin position="738"/>
        <end position="762"/>
    </location>
</feature>
<comment type="subcellular location">
    <subcellularLocation>
        <location evidence="1">Membrane</location>
        <topology evidence="1">Multi-pass membrane protein</topology>
    </subcellularLocation>
</comment>
<evidence type="ECO:0000256" key="8">
    <source>
        <dbReference type="ARBA" id="ARBA00023136"/>
    </source>
</evidence>
<dbReference type="InterPro" id="IPR056264">
    <property type="entry name" value="R2_ABCA1-4-like"/>
</dbReference>
<evidence type="ECO:0000256" key="7">
    <source>
        <dbReference type="ARBA" id="ARBA00022989"/>
    </source>
</evidence>
<reference evidence="12 13" key="1">
    <citation type="submission" date="2017-06" db="EMBL/GenBank/DDBJ databases">
        <title>A platform for efficient transgenesis in Macrostomum lignano, a flatworm model organism for stem cell research.</title>
        <authorList>
            <person name="Berezikov E."/>
        </authorList>
    </citation>
    <scope>NUCLEOTIDE SEQUENCE [LARGE SCALE GENOMIC DNA]</scope>
    <source>
        <strain evidence="12">DV1</strain>
        <tissue evidence="12">Whole organism</tissue>
    </source>
</reference>
<feature type="transmembrane region" description="Helical" evidence="10">
    <location>
        <begin position="1708"/>
        <end position="1733"/>
    </location>
</feature>
<evidence type="ECO:0000256" key="9">
    <source>
        <dbReference type="SAM" id="MobiDB-lite"/>
    </source>
</evidence>
<feature type="domain" description="ABC transporter" evidence="11">
    <location>
        <begin position="959"/>
        <end position="1199"/>
    </location>
</feature>
<dbReference type="FunFam" id="3.40.50.300:FF:000327">
    <property type="entry name" value="ATP-binding cassette sub-family A member 3"/>
    <property type="match status" value="1"/>
</dbReference>
<evidence type="ECO:0000256" key="6">
    <source>
        <dbReference type="ARBA" id="ARBA00022840"/>
    </source>
</evidence>
<dbReference type="Pfam" id="PF00005">
    <property type="entry name" value="ABC_tran"/>
    <property type="match status" value="2"/>
</dbReference>
<dbReference type="Pfam" id="PF23321">
    <property type="entry name" value="R1_ABCA1"/>
    <property type="match status" value="1"/>
</dbReference>
<keyword evidence="6" id="KW-0067">ATP-binding</keyword>
<keyword evidence="8 10" id="KW-0472">Membrane</keyword>
<feature type="region of interest" description="Disordered" evidence="9">
    <location>
        <begin position="912"/>
        <end position="936"/>
    </location>
</feature>
<keyword evidence="2" id="KW-0813">Transport</keyword>
<proteinExistence type="predicted"/>
<feature type="transmembrane region" description="Helical" evidence="10">
    <location>
        <begin position="702"/>
        <end position="726"/>
    </location>
</feature>
<dbReference type="OrthoDB" id="10255969at2759"/>
<feature type="compositionally biased region" description="Low complexity" evidence="9">
    <location>
        <begin position="912"/>
        <end position="924"/>
    </location>
</feature>
<dbReference type="SMART" id="SM00382">
    <property type="entry name" value="AAA"/>
    <property type="match status" value="2"/>
</dbReference>
<dbReference type="InterPro" id="IPR027417">
    <property type="entry name" value="P-loop_NTPase"/>
</dbReference>
<dbReference type="CDD" id="cd03263">
    <property type="entry name" value="ABC_subfamily_A"/>
    <property type="match status" value="2"/>
</dbReference>
<accession>A0A267E4U2</accession>
<feature type="transmembrane region" description="Helical" evidence="10">
    <location>
        <begin position="1791"/>
        <end position="1810"/>
    </location>
</feature>
<dbReference type="PROSITE" id="PS50893">
    <property type="entry name" value="ABC_TRANSPORTER_2"/>
    <property type="match status" value="2"/>
</dbReference>
<dbReference type="Pfam" id="PF12698">
    <property type="entry name" value="ABC2_membrane_3"/>
    <property type="match status" value="2"/>
</dbReference>
<dbReference type="InterPro" id="IPR026082">
    <property type="entry name" value="ABCA"/>
</dbReference>
<dbReference type="EMBL" id="NIVC01002688">
    <property type="protein sequence ID" value="PAA55924.1"/>
    <property type="molecule type" value="Genomic_DNA"/>
</dbReference>
<sequence length="2454" mass="271569">MKAFFRHIYLLQWKNAKLKQRNKVRTLFEVIAPLLSFLILIAVRQSQDFYQQSPDCQFKPTALASKGPLVALRSFCFLGVCRQGNQSFGVDSGLLNDTEYRNLSKTLQFANGALANPTVRKIAGALASLPTNWSDPSQAKPILLGSLFKSNSSQLFDGVAATAEQRQAVYAASFPFPARWDLSVSPSVRVALSMALLSSGAVPTLVCSGASSGVKNWMDVKALCNQTAFRNNLKDQFELDKALDQMTSTLPNKQTISVELSDVTNIVLLFQEFDQIRKDGTLNVFSDIYRNLRALIGSSGSSITQLLDMINSLSRLVCGSGATVFTQYADSLRARMGNQTGGDATMPPTTVAPGSNSSIDLSVLIPPEDFCYNTKYQNAIFGGIKQLASSLGFGSIFDIIFGVIPYYPDVPQTRNFLSKLNETFLSMSMTSYLAENFTQDESPRIANFLANSSQMESVRNALTTCSNVLGSTPYGLLCSNLSVFLAPYPDIEPPSVSMGNWRDLLDTVDSLMRRLYFSTACFRMNKLYGFESEPLLENYTNFLIDEFGKNRGVTKPKFIASLVFDKLTPSFTKYRLRYEQKSVDGTRNFKVLDRTFRPRPRNSFPTDFKYFTSFFLHIQELLEHGIQAAVTGVNAPFQTYINMFPSACFQQDNFANVMGSFLPMIMTISWIYNVSLLVNAIVYEKETRLKEMMKIMGLSDGVHWVSWFITSLIIMVIASAFMVLLLKTGQLVVYSDPLLLFLFIVSFVVSTICEAFFISIFFSNSSVAAAFAGVIYFLGYVPYSVVDSFSDSMTRPQYLLSCLIPQLAFGVGCKFIGSWELASVGLQHKNFYDSPLATSEFTFNQVVVMMWIDSGILMLLTWYLEKVFPGAYGVPKPWYFPFSPSYWCGQSKKALTVDVEGGIDNLGASASSLASSPVSDSSRSSQEKPASNGVTAGVELNGHNSSHFEDEPKHLSIGISVRNLTKVYEPGRCACKKNAKPFTAVDNLSYNFYEGQVTSFLGHNGAGKSTTMSLLTGLYTPTSGTAFIGGYDIRTEMDQIRQQLGLCPQHNVLFDTLTVEDHIYFYGMLKGLSRAEVAQQVDSFIADVGLQKKKYEISKNLSGGMKRKLSVAMAFVGGSKVVVLDEPTAGVDPHARRSIWDVLAKFRQGRTIILTTHHMDEADILGDRICIINKGRLVCSGSPMFLKKVFGEGYTLTLVKASLDFDTDKVLSLVQSEVSEASLGECTSSEISIKLPYSSVPLLAGLFASLDEKMANLNIATYGIEDSSLEEIFLAVTGCSLENSEELLDDPSVVGFRPTLRESVRRRQLQRAMLGCRSAADSVVGAASEDTPSELPINSSSECICPYDPVDDVVSSVASAVPSTEPASLRKHEPSRTRRPLWQQIKALWLKRFHVLRRSKIGFLAEFVLPAVFILLTLALLQIVPKDGDSPPMELAPWYMLGKPERSRLKDLSVFQSRSLTAYPNNHSLTDLSNRLMLHMNSTDFLGTRCMREDVFSNPDFPCKTQRRGSVWSETPSNLPSNTSWCQCSYKDYPNSAKCVDWPTPARKSLMSSDIVESMQGYNLTNYIQSTVMEYYRKRFGGYTLFVNDSQPVSADAQSANVEAQHFLRTLNNLTDGNSTDWFIGQVLSYLESVRLPANLSSIVNQVWFDNRGYVSGPAYLNTLSNAIMRALANKSIGSPDQIGVSGWTHPITPRTTYIKNVLNANTVVSAMTVVSIIFALSFIPASFVLFLISERTTNAKHLQFVSGINPTTYWIVNHIWNLLNYMVPLTIVIFLFVAFKNYEFVGAQTIGPFLLTMVLFGFASAPLMYPFSWVMTVPSKAFTMLACLNLGIGFTTTMSVTIVRMIGEQNNDQSMINTADTLKAVFLLLPHFCLGQSLMELNIYYQINVRLAELMKQTGASASDLSRYVEGFDAYDNPWSASGRYLACLVAHSVVYFALVLLLEYNCCCKQGLVSSRFFRLFYRAEYERALRQPEAAEIDDDVLAEAAKVDGAGASSYLLELQRLVKIFSTSSGPRAAVKGISLGVKSQECFGFLGVNGAGKTTTFKMLTGDLTPTSGDARVGGFSILTEALEVHKQLGYCPQFDALLPLLTGRETLQLYARIRGVEEEDVDQLVETISKRVGIEAHLDKTTQEYSGGNKRKLSCGIAFIGNPPIVFLDEPTAGMDPGARRFLWRCIQRMVTAGSCVILTTHSMEDCQALCHRLTIMVNGRLQCIGSPQHLKNKFGQGFTIFLRVRQPQSQEATSASASASATIDSTEGQLERAHEAFVSAFPDAVLCENHAAVLQYQLKQTVRLRTIFESVQRLKDNGLVLDYSVNQTTLDQVFINFAKNQTETSEETSRKDKGLLKRLKKLGRKKPAARYQPSSQAAGPAPRLLPAATELGAASAIVGTRRLSPAARTRPSVPKRPPKSRLLPRPASGWTSTKTQWLEVLNFEIEAHAACIIVTFLYPVDL</sequence>
<feature type="region of interest" description="Disordered" evidence="9">
    <location>
        <begin position="2354"/>
        <end position="2374"/>
    </location>
</feature>
<organism evidence="12 13">
    <name type="scientific">Macrostomum lignano</name>
    <dbReference type="NCBI Taxonomy" id="282301"/>
    <lineage>
        <taxon>Eukaryota</taxon>
        <taxon>Metazoa</taxon>
        <taxon>Spiralia</taxon>
        <taxon>Lophotrochozoa</taxon>
        <taxon>Platyhelminthes</taxon>
        <taxon>Rhabditophora</taxon>
        <taxon>Macrostomorpha</taxon>
        <taxon>Macrostomida</taxon>
        <taxon>Macrostomidae</taxon>
        <taxon>Macrostomum</taxon>
    </lineage>
</organism>
<evidence type="ECO:0000259" key="11">
    <source>
        <dbReference type="PROSITE" id="PS50893"/>
    </source>
</evidence>
<name>A0A267E4U2_9PLAT</name>
<keyword evidence="4" id="KW-0677">Repeat</keyword>
<evidence type="ECO:0000313" key="12">
    <source>
        <dbReference type="EMBL" id="PAA55924.1"/>
    </source>
</evidence>
<feature type="transmembrane region" description="Helical" evidence="10">
    <location>
        <begin position="1822"/>
        <end position="1847"/>
    </location>
</feature>
<protein>
    <recommendedName>
        <fullName evidence="11">ABC transporter domain-containing protein</fullName>
    </recommendedName>
</protein>
<dbReference type="Proteomes" id="UP000215902">
    <property type="component" value="Unassembled WGS sequence"/>
</dbReference>
<evidence type="ECO:0000256" key="5">
    <source>
        <dbReference type="ARBA" id="ARBA00022741"/>
    </source>
</evidence>
<feature type="transmembrane region" description="Helical" evidence="10">
    <location>
        <begin position="768"/>
        <end position="786"/>
    </location>
</feature>
<comment type="caution">
    <text evidence="12">The sequence shown here is derived from an EMBL/GenBank/DDBJ whole genome shotgun (WGS) entry which is preliminary data.</text>
</comment>
<keyword evidence="3 10" id="KW-0812">Transmembrane</keyword>
<dbReference type="GO" id="GO:0016020">
    <property type="term" value="C:membrane"/>
    <property type="evidence" value="ECO:0007669"/>
    <property type="project" value="UniProtKB-SubCell"/>
</dbReference>
<dbReference type="GO" id="GO:0005319">
    <property type="term" value="F:lipid transporter activity"/>
    <property type="evidence" value="ECO:0007669"/>
    <property type="project" value="TreeGrafter"/>
</dbReference>
<dbReference type="PANTHER" id="PTHR19229:SF250">
    <property type="entry name" value="ABC TRANSPORTER DOMAIN-CONTAINING PROTEIN-RELATED"/>
    <property type="match status" value="1"/>
</dbReference>
<keyword evidence="5" id="KW-0547">Nucleotide-binding</keyword>
<evidence type="ECO:0000256" key="2">
    <source>
        <dbReference type="ARBA" id="ARBA00022448"/>
    </source>
</evidence>
<feature type="transmembrane region" description="Helical" evidence="10">
    <location>
        <begin position="1401"/>
        <end position="1424"/>
    </location>
</feature>
<feature type="transmembrane region" description="Helical" evidence="10">
    <location>
        <begin position="661"/>
        <end position="682"/>
    </location>
</feature>
<dbReference type="InterPro" id="IPR013525">
    <property type="entry name" value="ABC2_TM"/>
</dbReference>
<feature type="domain" description="ABC transporter" evidence="11">
    <location>
        <begin position="2001"/>
        <end position="2235"/>
    </location>
</feature>
<dbReference type="FunFam" id="3.40.50.300:FF:000298">
    <property type="entry name" value="ATP-binding cassette sub-family A member 12"/>
    <property type="match status" value="1"/>
</dbReference>
<feature type="region of interest" description="Disordered" evidence="9">
    <location>
        <begin position="2395"/>
        <end position="2421"/>
    </location>
</feature>
<dbReference type="InterPro" id="IPR003439">
    <property type="entry name" value="ABC_transporter-like_ATP-bd"/>
</dbReference>
<dbReference type="PANTHER" id="PTHR19229">
    <property type="entry name" value="ATP-BINDING CASSETTE TRANSPORTER SUBFAMILY A ABCA"/>
    <property type="match status" value="1"/>
</dbReference>
<feature type="transmembrane region" description="Helical" evidence="10">
    <location>
        <begin position="1754"/>
        <end position="1779"/>
    </location>
</feature>
<dbReference type="Gene3D" id="3.40.50.300">
    <property type="entry name" value="P-loop containing nucleotide triphosphate hydrolases"/>
    <property type="match status" value="2"/>
</dbReference>
<keyword evidence="7 10" id="KW-1133">Transmembrane helix</keyword>
<evidence type="ECO:0000256" key="10">
    <source>
        <dbReference type="SAM" id="Phobius"/>
    </source>
</evidence>
<feature type="transmembrane region" description="Helical" evidence="10">
    <location>
        <begin position="1867"/>
        <end position="1886"/>
    </location>
</feature>